<dbReference type="PANTHER" id="PTHR31375">
    <property type="match status" value="1"/>
</dbReference>
<evidence type="ECO:0000256" key="9">
    <source>
        <dbReference type="RuleBase" id="RU361169"/>
    </source>
</evidence>
<keyword evidence="4" id="KW-0964">Secreted</keyword>
<organism evidence="10 11">
    <name type="scientific">Durio zibethinus</name>
    <name type="common">Durian</name>
    <dbReference type="NCBI Taxonomy" id="66656"/>
    <lineage>
        <taxon>Eukaryota</taxon>
        <taxon>Viridiplantae</taxon>
        <taxon>Streptophyta</taxon>
        <taxon>Embryophyta</taxon>
        <taxon>Tracheophyta</taxon>
        <taxon>Spermatophyta</taxon>
        <taxon>Magnoliopsida</taxon>
        <taxon>eudicotyledons</taxon>
        <taxon>Gunneridae</taxon>
        <taxon>Pentapetalae</taxon>
        <taxon>rosids</taxon>
        <taxon>malvids</taxon>
        <taxon>Malvales</taxon>
        <taxon>Malvaceae</taxon>
        <taxon>Helicteroideae</taxon>
        <taxon>Durio</taxon>
    </lineage>
</organism>
<evidence type="ECO:0000256" key="1">
    <source>
        <dbReference type="ARBA" id="ARBA00004191"/>
    </source>
</evidence>
<evidence type="ECO:0000256" key="2">
    <source>
        <dbReference type="ARBA" id="ARBA00008834"/>
    </source>
</evidence>
<keyword evidence="7" id="KW-0961">Cell wall biogenesis/degradation</keyword>
<sequence length="195" mass="20337">MHSLKLIAGDDCIALKAGSPSINVTEVKCGPGHGISIGSLGEGADDQVEQVHVTNCASNATQNGAKNQDNNGKRIGIYGGSGFAREISFEQITLIASGNPIDIDQHYCNGNDHHCPDAGKAVAVNSVTVTYRGFYGTCADDEVINLDCSNQGRIGITIDNVNVTSSLQGQQLQAICNNAHARATSTLPVISCLLP</sequence>
<feature type="active site" evidence="8">
    <location>
        <position position="33"/>
    </location>
</feature>
<comment type="subcellular location">
    <subcellularLocation>
        <location evidence="1">Secreted</location>
        <location evidence="1">Cell wall</location>
    </subcellularLocation>
</comment>
<dbReference type="InterPro" id="IPR011050">
    <property type="entry name" value="Pectin_lyase_fold/virulence"/>
</dbReference>
<dbReference type="SUPFAM" id="SSF51126">
    <property type="entry name" value="Pectin lyase-like"/>
    <property type="match status" value="1"/>
</dbReference>
<dbReference type="InterPro" id="IPR000743">
    <property type="entry name" value="Glyco_hydro_28"/>
</dbReference>
<gene>
    <name evidence="11" type="primary">LOC111302522</name>
</gene>
<protein>
    <submittedName>
        <fullName evidence="11">Probable polygalacturonase At2g43860</fullName>
    </submittedName>
</protein>
<dbReference type="AlphaFoldDB" id="A0A6P5ZP47"/>
<dbReference type="PROSITE" id="PS00502">
    <property type="entry name" value="POLYGALACTURONASE"/>
    <property type="match status" value="1"/>
</dbReference>
<dbReference type="InterPro" id="IPR012334">
    <property type="entry name" value="Pectin_lyas_fold"/>
</dbReference>
<dbReference type="OrthoDB" id="187139at2759"/>
<keyword evidence="10" id="KW-1185">Reference proteome</keyword>
<reference evidence="11" key="1">
    <citation type="submission" date="2025-08" db="UniProtKB">
        <authorList>
            <consortium name="RefSeq"/>
        </authorList>
    </citation>
    <scope>IDENTIFICATION</scope>
    <source>
        <tissue evidence="11">Fruit stalk</tissue>
    </source>
</reference>
<dbReference type="Pfam" id="PF00295">
    <property type="entry name" value="Glyco_hydro_28"/>
    <property type="match status" value="1"/>
</dbReference>
<evidence type="ECO:0000256" key="7">
    <source>
        <dbReference type="ARBA" id="ARBA00023316"/>
    </source>
</evidence>
<comment type="similarity">
    <text evidence="2 9">Belongs to the glycosyl hydrolase 28 family.</text>
</comment>
<dbReference type="Proteomes" id="UP000515121">
    <property type="component" value="Unplaced"/>
</dbReference>
<evidence type="ECO:0000256" key="5">
    <source>
        <dbReference type="ARBA" id="ARBA00022801"/>
    </source>
</evidence>
<keyword evidence="6 9" id="KW-0326">Glycosidase</keyword>
<evidence type="ECO:0000313" key="11">
    <source>
        <dbReference type="RefSeq" id="XP_022754131.1"/>
    </source>
</evidence>
<dbReference type="GO" id="GO:0004650">
    <property type="term" value="F:polygalacturonase activity"/>
    <property type="evidence" value="ECO:0007669"/>
    <property type="project" value="InterPro"/>
</dbReference>
<evidence type="ECO:0000256" key="4">
    <source>
        <dbReference type="ARBA" id="ARBA00022525"/>
    </source>
</evidence>
<keyword evidence="3" id="KW-0134">Cell wall</keyword>
<dbReference type="RefSeq" id="XP_022754131.1">
    <property type="nucleotide sequence ID" value="XM_022898396.1"/>
</dbReference>
<keyword evidence="5 9" id="KW-0378">Hydrolase</keyword>
<dbReference type="GO" id="GO:0071555">
    <property type="term" value="P:cell wall organization"/>
    <property type="evidence" value="ECO:0007669"/>
    <property type="project" value="UniProtKB-KW"/>
</dbReference>
<name>A0A6P5ZP47_DURZI</name>
<dbReference type="GO" id="GO:0005975">
    <property type="term" value="P:carbohydrate metabolic process"/>
    <property type="evidence" value="ECO:0007669"/>
    <property type="project" value="InterPro"/>
</dbReference>
<evidence type="ECO:0000256" key="6">
    <source>
        <dbReference type="ARBA" id="ARBA00023295"/>
    </source>
</evidence>
<evidence type="ECO:0000256" key="8">
    <source>
        <dbReference type="PROSITE-ProRule" id="PRU10052"/>
    </source>
</evidence>
<dbReference type="KEGG" id="dzi:111302522"/>
<evidence type="ECO:0000256" key="3">
    <source>
        <dbReference type="ARBA" id="ARBA00022512"/>
    </source>
</evidence>
<evidence type="ECO:0000313" key="10">
    <source>
        <dbReference type="Proteomes" id="UP000515121"/>
    </source>
</evidence>
<proteinExistence type="inferred from homology"/>
<accession>A0A6P5ZP47</accession>
<dbReference type="Gene3D" id="2.160.20.10">
    <property type="entry name" value="Single-stranded right-handed beta-helix, Pectin lyase-like"/>
    <property type="match status" value="1"/>
</dbReference>
<dbReference type="GeneID" id="111302522"/>